<name>A0A6J8AVL0_MYTCO</name>
<dbReference type="Gene3D" id="2.120.10.30">
    <property type="entry name" value="TolB, C-terminal domain"/>
    <property type="match status" value="1"/>
</dbReference>
<dbReference type="EMBL" id="CACVKT020002008">
    <property type="protein sequence ID" value="CAC5374389.1"/>
    <property type="molecule type" value="Genomic_DNA"/>
</dbReference>
<organism evidence="1 2">
    <name type="scientific">Mytilus coruscus</name>
    <name type="common">Sea mussel</name>
    <dbReference type="NCBI Taxonomy" id="42192"/>
    <lineage>
        <taxon>Eukaryota</taxon>
        <taxon>Metazoa</taxon>
        <taxon>Spiralia</taxon>
        <taxon>Lophotrochozoa</taxon>
        <taxon>Mollusca</taxon>
        <taxon>Bivalvia</taxon>
        <taxon>Autobranchia</taxon>
        <taxon>Pteriomorphia</taxon>
        <taxon>Mytilida</taxon>
        <taxon>Mytiloidea</taxon>
        <taxon>Mytilidae</taxon>
        <taxon>Mytilinae</taxon>
        <taxon>Mytilus</taxon>
    </lineage>
</organism>
<dbReference type="SUPFAM" id="SSF101898">
    <property type="entry name" value="NHL repeat"/>
    <property type="match status" value="1"/>
</dbReference>
<evidence type="ECO:0000313" key="2">
    <source>
        <dbReference type="Proteomes" id="UP000507470"/>
    </source>
</evidence>
<dbReference type="Proteomes" id="UP000507470">
    <property type="component" value="Unassembled WGS sequence"/>
</dbReference>
<gene>
    <name evidence="1" type="ORF">MCOR_11793</name>
</gene>
<proteinExistence type="predicted"/>
<reference evidence="1 2" key="1">
    <citation type="submission" date="2020-06" db="EMBL/GenBank/DDBJ databases">
        <authorList>
            <person name="Li R."/>
            <person name="Bekaert M."/>
        </authorList>
    </citation>
    <scope>NUCLEOTIDE SEQUENCE [LARGE SCALE GENOMIC DNA]</scope>
    <source>
        <strain evidence="2">wild</strain>
    </source>
</reference>
<keyword evidence="2" id="KW-1185">Reference proteome</keyword>
<accession>A0A6J8AVL0</accession>
<dbReference type="AlphaFoldDB" id="A0A6J8AVL0"/>
<dbReference type="InterPro" id="IPR011042">
    <property type="entry name" value="6-blade_b-propeller_TolB-like"/>
</dbReference>
<evidence type="ECO:0000313" key="1">
    <source>
        <dbReference type="EMBL" id="CAC5374389.1"/>
    </source>
</evidence>
<sequence length="155" mass="16994">MDAKGNHINVYERDLNSELIFEIPLAITTSRNSNIFITDDIKCRVVVLGVDGDVQNTHTGRSIVGSGQCPFKPAGIITTPEDNIIVANSLNDALHVLDNCGNFLTCVITKELGILYPYALATTATGQYQFLYIACWTPDDSCEKAKLYKLKFSGC</sequence>
<dbReference type="OrthoDB" id="6138137at2759"/>
<protein>
    <submittedName>
        <fullName evidence="1">Uncharacterized protein</fullName>
    </submittedName>
</protein>